<organism evidence="2 3">
    <name type="scientific">Dentipellis fragilis</name>
    <dbReference type="NCBI Taxonomy" id="205917"/>
    <lineage>
        <taxon>Eukaryota</taxon>
        <taxon>Fungi</taxon>
        <taxon>Dikarya</taxon>
        <taxon>Basidiomycota</taxon>
        <taxon>Agaricomycotina</taxon>
        <taxon>Agaricomycetes</taxon>
        <taxon>Russulales</taxon>
        <taxon>Hericiaceae</taxon>
        <taxon>Dentipellis</taxon>
    </lineage>
</organism>
<keyword evidence="3" id="KW-1185">Reference proteome</keyword>
<feature type="compositionally biased region" description="Polar residues" evidence="1">
    <location>
        <begin position="396"/>
        <end position="410"/>
    </location>
</feature>
<dbReference type="STRING" id="205917.A0A4Y9Z9B9"/>
<dbReference type="Proteomes" id="UP000298327">
    <property type="component" value="Unassembled WGS sequence"/>
</dbReference>
<reference evidence="2 3" key="1">
    <citation type="submission" date="2019-02" db="EMBL/GenBank/DDBJ databases">
        <title>Genome sequencing of the rare red list fungi Dentipellis fragilis.</title>
        <authorList>
            <person name="Buettner E."/>
            <person name="Kellner H."/>
        </authorList>
    </citation>
    <scope>NUCLEOTIDE SEQUENCE [LARGE SCALE GENOMIC DNA]</scope>
    <source>
        <strain evidence="2 3">DSM 105465</strain>
    </source>
</reference>
<feature type="region of interest" description="Disordered" evidence="1">
    <location>
        <begin position="248"/>
        <end position="413"/>
    </location>
</feature>
<comment type="caution">
    <text evidence="2">The sequence shown here is derived from an EMBL/GenBank/DDBJ whole genome shotgun (WGS) entry which is preliminary data.</text>
</comment>
<protein>
    <submittedName>
        <fullName evidence="2">Uncharacterized protein</fullName>
    </submittedName>
</protein>
<proteinExistence type="predicted"/>
<sequence length="430" mass="47111">MRRTEEHYVEGSPAHEAVTALSYATELAQDLTSNDMDSINKALRDAKVKIEFALGKYFQASDNLADFVDKFQAAELADKVAIQRSTQVKERLSRMRALPKPEVINPYRDDNFELKPIKFGGSMLDASNQSSVTVFILRDRDCYLFLDNGEEFRSFGNIWKGNDGTNVKFILKDVNGDLLAAAKMRYFLEAETPVISSRAISNDGRGADYVRRGLADWQTLLQEAADNDGYDWKLYAPKVSRVVAETAAGYNGNPSPDHDGSTPISQARIPSGEEGTTSIPSSPPSNRRSQEESVSSRTLWDPEGQTIVSPNNSISTRTGSSQPSARPNTPTDHTRPSSVPATEAQNTDHLNNSPQAGPSGLANPSASNGERVSPENTSAQESPSRPVVQPAPPDTPSSHAPPTNTQPVTTSRRRRWYDPIVSVVNYVVNR</sequence>
<accession>A0A4Y9Z9B9</accession>
<evidence type="ECO:0000256" key="1">
    <source>
        <dbReference type="SAM" id="MobiDB-lite"/>
    </source>
</evidence>
<dbReference type="AlphaFoldDB" id="A0A4Y9Z9B9"/>
<gene>
    <name evidence="2" type="ORF">EVG20_g2409</name>
</gene>
<name>A0A4Y9Z9B9_9AGAM</name>
<dbReference type="OrthoDB" id="10528927at2759"/>
<evidence type="ECO:0000313" key="2">
    <source>
        <dbReference type="EMBL" id="TFY70607.1"/>
    </source>
</evidence>
<evidence type="ECO:0000313" key="3">
    <source>
        <dbReference type="Proteomes" id="UP000298327"/>
    </source>
</evidence>
<feature type="compositionally biased region" description="Polar residues" evidence="1">
    <location>
        <begin position="306"/>
        <end position="383"/>
    </location>
</feature>
<dbReference type="EMBL" id="SEOQ01000093">
    <property type="protein sequence ID" value="TFY70607.1"/>
    <property type="molecule type" value="Genomic_DNA"/>
</dbReference>